<accession>A0A367IPS6</accession>
<keyword evidence="2" id="KW-1185">Reference proteome</keyword>
<dbReference type="EMBL" id="PJQM01006425">
    <property type="protein sequence ID" value="RCH79700.1"/>
    <property type="molecule type" value="Genomic_DNA"/>
</dbReference>
<evidence type="ECO:0000313" key="2">
    <source>
        <dbReference type="Proteomes" id="UP000253551"/>
    </source>
</evidence>
<reference evidence="1 2" key="1">
    <citation type="journal article" date="2018" name="G3 (Bethesda)">
        <title>Phylogenetic and Phylogenomic Definition of Rhizopus Species.</title>
        <authorList>
            <person name="Gryganskyi A.P."/>
            <person name="Golan J."/>
            <person name="Dolatabadi S."/>
            <person name="Mondo S."/>
            <person name="Robb S."/>
            <person name="Idnurm A."/>
            <person name="Muszewska A."/>
            <person name="Steczkiewicz K."/>
            <person name="Masonjones S."/>
            <person name="Liao H.L."/>
            <person name="Gajdeczka M.T."/>
            <person name="Anike F."/>
            <person name="Vuek A."/>
            <person name="Anishchenko I.M."/>
            <person name="Voigt K."/>
            <person name="de Hoog G.S."/>
            <person name="Smith M.E."/>
            <person name="Heitman J."/>
            <person name="Vilgalys R."/>
            <person name="Stajich J.E."/>
        </authorList>
    </citation>
    <scope>NUCLEOTIDE SEQUENCE [LARGE SCALE GENOMIC DNA]</scope>
    <source>
        <strain evidence="1 2">LSU 92-RS-03</strain>
    </source>
</reference>
<organism evidence="1 2">
    <name type="scientific">Rhizopus stolonifer</name>
    <name type="common">Rhizopus nigricans</name>
    <dbReference type="NCBI Taxonomy" id="4846"/>
    <lineage>
        <taxon>Eukaryota</taxon>
        <taxon>Fungi</taxon>
        <taxon>Fungi incertae sedis</taxon>
        <taxon>Mucoromycota</taxon>
        <taxon>Mucoromycotina</taxon>
        <taxon>Mucoromycetes</taxon>
        <taxon>Mucorales</taxon>
        <taxon>Mucorineae</taxon>
        <taxon>Rhizopodaceae</taxon>
        <taxon>Rhizopus</taxon>
    </lineage>
</organism>
<dbReference type="Proteomes" id="UP000253551">
    <property type="component" value="Unassembled WGS sequence"/>
</dbReference>
<feature type="non-terminal residue" evidence="1">
    <location>
        <position position="70"/>
    </location>
</feature>
<evidence type="ECO:0000313" key="1">
    <source>
        <dbReference type="EMBL" id="RCH79700.1"/>
    </source>
</evidence>
<gene>
    <name evidence="1" type="ORF">CU098_007670</name>
</gene>
<proteinExistence type="predicted"/>
<dbReference type="AlphaFoldDB" id="A0A367IPS6"/>
<dbReference type="OrthoDB" id="2261340at2759"/>
<name>A0A367IPS6_RHIST</name>
<protein>
    <submittedName>
        <fullName evidence="1">Uncharacterized protein</fullName>
    </submittedName>
</protein>
<sequence length="70" mass="8420">MSKRNLRSLEHLADEEQELYINIRRNRIKKQNESKNSHFDNLSQDIIFELEQLNKKQFKVKNVVFGKSSN</sequence>
<comment type="caution">
    <text evidence="1">The sequence shown here is derived from an EMBL/GenBank/DDBJ whole genome shotgun (WGS) entry which is preliminary data.</text>
</comment>